<dbReference type="InterPro" id="IPR036291">
    <property type="entry name" value="NAD(P)-bd_dom_sf"/>
</dbReference>
<dbReference type="Pfam" id="PF22725">
    <property type="entry name" value="GFO_IDH_MocA_C3"/>
    <property type="match status" value="1"/>
</dbReference>
<accession>A0A419SBB9</accession>
<dbReference type="Pfam" id="PF01408">
    <property type="entry name" value="GFO_IDH_MocA"/>
    <property type="match status" value="1"/>
</dbReference>
<organism evidence="3 4">
    <name type="scientific">Pelobium manganitolerans</name>
    <dbReference type="NCBI Taxonomy" id="1842495"/>
    <lineage>
        <taxon>Bacteria</taxon>
        <taxon>Pseudomonadati</taxon>
        <taxon>Bacteroidota</taxon>
        <taxon>Sphingobacteriia</taxon>
        <taxon>Sphingobacteriales</taxon>
        <taxon>Sphingobacteriaceae</taxon>
        <taxon>Pelobium</taxon>
    </lineage>
</organism>
<dbReference type="PANTHER" id="PTHR43708:SF7">
    <property type="entry name" value="OXIDOREDUCTASE"/>
    <property type="match status" value="1"/>
</dbReference>
<dbReference type="InterPro" id="IPR051317">
    <property type="entry name" value="Gfo/Idh/MocA_oxidoreduct"/>
</dbReference>
<keyword evidence="4" id="KW-1185">Reference proteome</keyword>
<proteinExistence type="predicted"/>
<dbReference type="InterPro" id="IPR000683">
    <property type="entry name" value="Gfo/Idh/MocA-like_OxRdtase_N"/>
</dbReference>
<feature type="domain" description="Gfo/Idh/MocA-like oxidoreductase N-terminal" evidence="1">
    <location>
        <begin position="9"/>
        <end position="120"/>
    </location>
</feature>
<dbReference type="GO" id="GO:0000166">
    <property type="term" value="F:nucleotide binding"/>
    <property type="evidence" value="ECO:0007669"/>
    <property type="project" value="InterPro"/>
</dbReference>
<protein>
    <submittedName>
        <fullName evidence="3">Oxidoreductase</fullName>
    </submittedName>
</protein>
<evidence type="ECO:0000313" key="3">
    <source>
        <dbReference type="EMBL" id="RKD20087.1"/>
    </source>
</evidence>
<dbReference type="AlphaFoldDB" id="A0A419SBB9"/>
<evidence type="ECO:0000259" key="2">
    <source>
        <dbReference type="Pfam" id="PF22725"/>
    </source>
</evidence>
<sequence>MMSNPIKTGLLAYGMSGKIFHAPFIDLHDGFELVAVFERTKNNAVADYPNIKTYRSAEELIGDDEIELIIVNTPNYTHYSYAKAALLAGKHVLIEKPFSVNRNEAEELFALAFRKNLKVLAYQNRRFDSDFKTVKNIIDSGRLGKISEAHIRFDRYRNEISEKQFKEDPIPGAGVFYDLGAHIVDQAIALFGIPPEFEKTYAKHRGSTQVDDAAYAHLKYNNGLNVFVGTNMLVVKQQPAYVVYGEKGTLIKYRTDVQEAQLLAGKKPADADYGVENEGDEALLYTFSANGEVVEERIPAEKGNYLELFDEVYNSIRNGAEYFAKQNQILGQLAILEK</sequence>
<reference evidence="3 4" key="1">
    <citation type="submission" date="2016-07" db="EMBL/GenBank/DDBJ databases">
        <title>Genome of Pelobium manganitolerans.</title>
        <authorList>
            <person name="Wu S."/>
            <person name="Wang G."/>
        </authorList>
    </citation>
    <scope>NUCLEOTIDE SEQUENCE [LARGE SCALE GENOMIC DNA]</scope>
    <source>
        <strain evidence="3 4">YS-25</strain>
    </source>
</reference>
<evidence type="ECO:0000259" key="1">
    <source>
        <dbReference type="Pfam" id="PF01408"/>
    </source>
</evidence>
<dbReference type="InterPro" id="IPR055170">
    <property type="entry name" value="GFO_IDH_MocA-like_dom"/>
</dbReference>
<feature type="domain" description="GFO/IDH/MocA-like oxidoreductase" evidence="2">
    <location>
        <begin position="131"/>
        <end position="250"/>
    </location>
</feature>
<evidence type="ECO:0000313" key="4">
    <source>
        <dbReference type="Proteomes" id="UP000283433"/>
    </source>
</evidence>
<dbReference type="Proteomes" id="UP000283433">
    <property type="component" value="Unassembled WGS sequence"/>
</dbReference>
<dbReference type="Gene3D" id="3.40.50.720">
    <property type="entry name" value="NAD(P)-binding Rossmann-like Domain"/>
    <property type="match status" value="1"/>
</dbReference>
<dbReference type="RefSeq" id="WP_317124669.1">
    <property type="nucleotide sequence ID" value="NZ_MBTA01000001.1"/>
</dbReference>
<name>A0A419SBB9_9SPHI</name>
<comment type="caution">
    <text evidence="3">The sequence shown here is derived from an EMBL/GenBank/DDBJ whole genome shotgun (WGS) entry which is preliminary data.</text>
</comment>
<dbReference type="Gene3D" id="3.30.360.10">
    <property type="entry name" value="Dihydrodipicolinate Reductase, domain 2"/>
    <property type="match status" value="1"/>
</dbReference>
<gene>
    <name evidence="3" type="ORF">BCY91_00205</name>
</gene>
<dbReference type="SUPFAM" id="SSF51735">
    <property type="entry name" value="NAD(P)-binding Rossmann-fold domains"/>
    <property type="match status" value="1"/>
</dbReference>
<dbReference type="PANTHER" id="PTHR43708">
    <property type="entry name" value="CONSERVED EXPRESSED OXIDOREDUCTASE (EUROFUNG)"/>
    <property type="match status" value="1"/>
</dbReference>
<dbReference type="EMBL" id="MBTA01000001">
    <property type="protein sequence ID" value="RKD20087.1"/>
    <property type="molecule type" value="Genomic_DNA"/>
</dbReference>